<gene>
    <name evidence="10" type="ORF">IRY55_12085</name>
</gene>
<feature type="transmembrane region" description="Helical" evidence="8">
    <location>
        <begin position="12"/>
        <end position="33"/>
    </location>
</feature>
<evidence type="ECO:0000256" key="4">
    <source>
        <dbReference type="ARBA" id="ARBA00022475"/>
    </source>
</evidence>
<comment type="similarity">
    <text evidence="2">Belongs to the major facilitator superfamily.</text>
</comment>
<evidence type="ECO:0000256" key="5">
    <source>
        <dbReference type="ARBA" id="ARBA00022692"/>
    </source>
</evidence>
<comment type="subcellular location">
    <subcellularLocation>
        <location evidence="1">Cell membrane</location>
        <topology evidence="1">Multi-pass membrane protein</topology>
    </subcellularLocation>
</comment>
<name>A0A8J7GA57_9BACL</name>
<proteinExistence type="inferred from homology"/>
<accession>A0A8J7GA57</accession>
<sequence length="395" mass="43511">MQEGYTLQDRAFWFLVFGLGLASMFTFSAMYATQPLMPKFTEQFNVSVSLSSMTMSIMTIGLICGLVVVGVLSDRNGRSQFVKWSLLLSAIPFFIIPFLPSFSLILLLRFIQGFTMAGVPAVGLAYLNEEIHPKYQGLATALYISCNGLGGMIGRIFTGILAERYSWELAFFIIGSTGIVILVLLIMTLPKSNYFTPSVVSLRKDIDGFFYHLRNPKLLMVFGLGFILQLSFTGVWTYLPFYLSEVPFSLSLDKISLIYAAYSFGIIGAPIAGYLAARFTVKRVRAIALFVLIGGVLLTLSHSLLIVIIGMCIVCGGFFTAHSLTATTVSQEATHHKGSASSLYLISYYIGVAGGSTLLSPVWEYAGWLGIVMSASFIPLLYYAFLRLYQRKQGI</sequence>
<keyword evidence="11" id="KW-1185">Reference proteome</keyword>
<dbReference type="PANTHER" id="PTHR43271">
    <property type="entry name" value="BLL2771 PROTEIN"/>
    <property type="match status" value="1"/>
</dbReference>
<dbReference type="GO" id="GO:0022857">
    <property type="term" value="F:transmembrane transporter activity"/>
    <property type="evidence" value="ECO:0007669"/>
    <property type="project" value="InterPro"/>
</dbReference>
<evidence type="ECO:0000256" key="1">
    <source>
        <dbReference type="ARBA" id="ARBA00004651"/>
    </source>
</evidence>
<dbReference type="PROSITE" id="PS50850">
    <property type="entry name" value="MFS"/>
    <property type="match status" value="1"/>
</dbReference>
<keyword evidence="7 8" id="KW-0472">Membrane</keyword>
<dbReference type="EMBL" id="JADKPV010000008">
    <property type="protein sequence ID" value="MBF4502098.1"/>
    <property type="molecule type" value="Genomic_DNA"/>
</dbReference>
<dbReference type="CDD" id="cd17324">
    <property type="entry name" value="MFS_NepI_like"/>
    <property type="match status" value="1"/>
</dbReference>
<feature type="transmembrane region" description="Helical" evidence="8">
    <location>
        <begin position="259"/>
        <end position="277"/>
    </location>
</feature>
<feature type="transmembrane region" description="Helical" evidence="8">
    <location>
        <begin position="218"/>
        <end position="239"/>
    </location>
</feature>
<evidence type="ECO:0000256" key="7">
    <source>
        <dbReference type="ARBA" id="ARBA00023136"/>
    </source>
</evidence>
<comment type="caution">
    <text evidence="10">The sequence shown here is derived from an EMBL/GenBank/DDBJ whole genome shotgun (WGS) entry which is preliminary data.</text>
</comment>
<keyword evidence="5 8" id="KW-0812">Transmembrane</keyword>
<evidence type="ECO:0000256" key="2">
    <source>
        <dbReference type="ARBA" id="ARBA00008335"/>
    </source>
</evidence>
<dbReference type="InterPro" id="IPR020846">
    <property type="entry name" value="MFS_dom"/>
</dbReference>
<dbReference type="InterPro" id="IPR011701">
    <property type="entry name" value="MFS"/>
</dbReference>
<evidence type="ECO:0000313" key="11">
    <source>
        <dbReference type="Proteomes" id="UP000622653"/>
    </source>
</evidence>
<feature type="transmembrane region" description="Helical" evidence="8">
    <location>
        <begin position="169"/>
        <end position="189"/>
    </location>
</feature>
<dbReference type="RefSeq" id="WP_194563586.1">
    <property type="nucleotide sequence ID" value="NZ_JADKPV010000008.1"/>
</dbReference>
<feature type="transmembrane region" description="Helical" evidence="8">
    <location>
        <begin position="306"/>
        <end position="329"/>
    </location>
</feature>
<keyword evidence="6 8" id="KW-1133">Transmembrane helix</keyword>
<dbReference type="Pfam" id="PF07690">
    <property type="entry name" value="MFS_1"/>
    <property type="match status" value="1"/>
</dbReference>
<keyword evidence="4" id="KW-1003">Cell membrane</keyword>
<feature type="transmembrane region" description="Helical" evidence="8">
    <location>
        <begin position="284"/>
        <end position="300"/>
    </location>
</feature>
<feature type="transmembrane region" description="Helical" evidence="8">
    <location>
        <begin position="365"/>
        <end position="385"/>
    </location>
</feature>
<feature type="transmembrane region" description="Helical" evidence="8">
    <location>
        <begin position="53"/>
        <end position="72"/>
    </location>
</feature>
<dbReference type="Gene3D" id="1.20.1250.20">
    <property type="entry name" value="MFS general substrate transporter like domains"/>
    <property type="match status" value="1"/>
</dbReference>
<dbReference type="InterPro" id="IPR036259">
    <property type="entry name" value="MFS_trans_sf"/>
</dbReference>
<dbReference type="PANTHER" id="PTHR43271:SF2">
    <property type="entry name" value="BLL2771 PROTEIN"/>
    <property type="match status" value="1"/>
</dbReference>
<feature type="transmembrane region" description="Helical" evidence="8">
    <location>
        <begin position="138"/>
        <end position="157"/>
    </location>
</feature>
<reference evidence="10" key="1">
    <citation type="submission" date="2020-11" db="EMBL/GenBank/DDBJ databases">
        <title>Multidrug resistant novel bacterium Savagea serpentis sp. nov., isolated from the scats of a vine snake (Ahaetulla nasuta).</title>
        <authorList>
            <person name="Venkata Ramana V."/>
            <person name="Vikas Patil S."/>
            <person name="Yogita Lugani V."/>
        </authorList>
    </citation>
    <scope>NUCLEOTIDE SEQUENCE</scope>
    <source>
        <strain evidence="10">SN6</strain>
    </source>
</reference>
<evidence type="ECO:0000313" key="10">
    <source>
        <dbReference type="EMBL" id="MBF4502098.1"/>
    </source>
</evidence>
<feature type="transmembrane region" description="Helical" evidence="8">
    <location>
        <begin position="84"/>
        <end position="100"/>
    </location>
</feature>
<organism evidence="10 11">
    <name type="scientific">Savagea serpentis</name>
    <dbReference type="NCBI Taxonomy" id="2785297"/>
    <lineage>
        <taxon>Bacteria</taxon>
        <taxon>Bacillati</taxon>
        <taxon>Bacillota</taxon>
        <taxon>Bacilli</taxon>
        <taxon>Bacillales</taxon>
        <taxon>Caryophanaceae</taxon>
        <taxon>Savagea</taxon>
    </lineage>
</organism>
<feature type="transmembrane region" description="Helical" evidence="8">
    <location>
        <begin position="341"/>
        <end position="359"/>
    </location>
</feature>
<evidence type="ECO:0000259" key="9">
    <source>
        <dbReference type="PROSITE" id="PS50850"/>
    </source>
</evidence>
<dbReference type="Proteomes" id="UP000622653">
    <property type="component" value="Unassembled WGS sequence"/>
</dbReference>
<evidence type="ECO:0000256" key="6">
    <source>
        <dbReference type="ARBA" id="ARBA00022989"/>
    </source>
</evidence>
<evidence type="ECO:0000256" key="3">
    <source>
        <dbReference type="ARBA" id="ARBA00022448"/>
    </source>
</evidence>
<feature type="domain" description="Major facilitator superfamily (MFS) profile" evidence="9">
    <location>
        <begin position="6"/>
        <end position="392"/>
    </location>
</feature>
<keyword evidence="3" id="KW-0813">Transport</keyword>
<protein>
    <submittedName>
        <fullName evidence="10">MFS transporter</fullName>
    </submittedName>
</protein>
<feature type="transmembrane region" description="Helical" evidence="8">
    <location>
        <begin position="106"/>
        <end position="126"/>
    </location>
</feature>
<evidence type="ECO:0000256" key="8">
    <source>
        <dbReference type="SAM" id="Phobius"/>
    </source>
</evidence>
<dbReference type="GO" id="GO:0005886">
    <property type="term" value="C:plasma membrane"/>
    <property type="evidence" value="ECO:0007669"/>
    <property type="project" value="UniProtKB-SubCell"/>
</dbReference>
<dbReference type="SUPFAM" id="SSF103473">
    <property type="entry name" value="MFS general substrate transporter"/>
    <property type="match status" value="1"/>
</dbReference>
<dbReference type="AlphaFoldDB" id="A0A8J7GA57"/>